<protein>
    <recommendedName>
        <fullName evidence="3">Globin family profile domain-containing protein</fullName>
    </recommendedName>
</protein>
<evidence type="ECO:0000313" key="2">
    <source>
        <dbReference type="Proteomes" id="UP001303046"/>
    </source>
</evidence>
<reference evidence="1 2" key="1">
    <citation type="submission" date="2023-08" db="EMBL/GenBank/DDBJ databases">
        <title>A Necator americanus chromosomal reference genome.</title>
        <authorList>
            <person name="Ilik V."/>
            <person name="Petrzelkova K.J."/>
            <person name="Pardy F."/>
            <person name="Fuh T."/>
            <person name="Niatou-Singa F.S."/>
            <person name="Gouil Q."/>
            <person name="Baker L."/>
            <person name="Ritchie M.E."/>
            <person name="Jex A.R."/>
            <person name="Gazzola D."/>
            <person name="Li H."/>
            <person name="Toshio Fujiwara R."/>
            <person name="Zhan B."/>
            <person name="Aroian R.V."/>
            <person name="Pafco B."/>
            <person name="Schwarz E.M."/>
        </authorList>
    </citation>
    <scope>NUCLEOTIDE SEQUENCE [LARGE SCALE GENOMIC DNA]</scope>
    <source>
        <strain evidence="1 2">Aroian</strain>
        <tissue evidence="1">Whole animal</tissue>
    </source>
</reference>
<dbReference type="InterPro" id="IPR012292">
    <property type="entry name" value="Globin/Proto"/>
</dbReference>
<sequence length="241" mass="28016">MHFIPIVIVYAYNGLPKQGIFAIATQAELRTVILRPPGANSAEHKASNYSLSKFTSPYFVMSDEHKDILQKHFRGTLLEQRPDVFHKTMLMCIQSSPKLNEIIACQMYCFRDLTKWPKLNRLSQAQCQFFERLIHEHHLDSSAVSEAVYQLGIIHFRYAQYGLKPHFLDIWRQHFEELLEKLKFENSDEKSLFLEASRVLTRFLAETMNLAYSRCQQEAAIKAKEQTNDSLMETAPVIDSK</sequence>
<proteinExistence type="predicted"/>
<dbReference type="Proteomes" id="UP001303046">
    <property type="component" value="Unassembled WGS sequence"/>
</dbReference>
<evidence type="ECO:0000313" key="1">
    <source>
        <dbReference type="EMBL" id="KAK6766521.1"/>
    </source>
</evidence>
<dbReference type="EMBL" id="JAVFWL010000006">
    <property type="protein sequence ID" value="KAK6766521.1"/>
    <property type="molecule type" value="Genomic_DNA"/>
</dbReference>
<organism evidence="1 2">
    <name type="scientific">Necator americanus</name>
    <name type="common">Human hookworm</name>
    <dbReference type="NCBI Taxonomy" id="51031"/>
    <lineage>
        <taxon>Eukaryota</taxon>
        <taxon>Metazoa</taxon>
        <taxon>Ecdysozoa</taxon>
        <taxon>Nematoda</taxon>
        <taxon>Chromadorea</taxon>
        <taxon>Rhabditida</taxon>
        <taxon>Rhabditina</taxon>
        <taxon>Rhabditomorpha</taxon>
        <taxon>Strongyloidea</taxon>
        <taxon>Ancylostomatidae</taxon>
        <taxon>Bunostominae</taxon>
        <taxon>Necator</taxon>
    </lineage>
</organism>
<gene>
    <name evidence="1" type="primary">Necator_chrX.g26217</name>
    <name evidence="1" type="ORF">RB195_026051</name>
</gene>
<evidence type="ECO:0008006" key="3">
    <source>
        <dbReference type="Google" id="ProtNLM"/>
    </source>
</evidence>
<accession>A0ABR1EV54</accession>
<keyword evidence="2" id="KW-1185">Reference proteome</keyword>
<dbReference type="Gene3D" id="1.10.490.10">
    <property type="entry name" value="Globins"/>
    <property type="match status" value="1"/>
</dbReference>
<comment type="caution">
    <text evidence="1">The sequence shown here is derived from an EMBL/GenBank/DDBJ whole genome shotgun (WGS) entry which is preliminary data.</text>
</comment>
<name>A0ABR1EV54_NECAM</name>